<evidence type="ECO:0000256" key="1">
    <source>
        <dbReference type="SAM" id="MobiDB-lite"/>
    </source>
</evidence>
<keyword evidence="4" id="KW-1185">Reference proteome</keyword>
<dbReference type="AlphaFoldDB" id="A0A6G1HIS1"/>
<feature type="region of interest" description="Disordered" evidence="1">
    <location>
        <begin position="1"/>
        <end position="63"/>
    </location>
</feature>
<sequence>MSIPVASWHQSQSNMAPAYSSVDPRTTFSRPPPHISTSTPSRTATQTSTNTEAPPPRKVVWPPPVRDYVQRSFAPEAKIHGIEYSDLEKKLKQVITEAAEADRLHEVDWATLPLPQQMIQQERAMWNPQFTDQVEDPARTPPSFKKRKFDDPNDSQSPLGRKAKNNNFEDRITYASPSQANRMDKRSKKEKSKYHADKFPDHIAKRIERFGVVTPDYNNTSGANSNDNQVMRGPVAGTCRSLEKNYFRLTSAPKPEDVRPQEVLEQTLELLKRRWKAEGNYTYICDQFKSLRQDLTVQHIKNRFTVDVYELHARIALEKGDMGEYNQCQTQLRALYSLGLGGHPAEFLAYRILYLIHTCNRTGLNDVLAEITAEERKEPAVLHALATRSALALGNYYAFFQLYLNVPNMGAYLMDMFVGRERLAALANICKAYKTSVPLNFIVNQLGFDSSQEAYEFMVAIGVDKAGAFLEECALDPAKGMAVIKSARDAAFKKIDIKGQI</sequence>
<dbReference type="PANTHER" id="PTHR12436:SF4">
    <property type="entry name" value="LEUKOCYTE RECEPTOR CLUSTER MEMBER 8"/>
    <property type="match status" value="1"/>
</dbReference>
<dbReference type="InterPro" id="IPR005062">
    <property type="entry name" value="SAC3/GANP/THP3_conserved"/>
</dbReference>
<dbReference type="Proteomes" id="UP000799640">
    <property type="component" value="Unassembled WGS sequence"/>
</dbReference>
<dbReference type="Pfam" id="PF03399">
    <property type="entry name" value="SAC3_GANP"/>
    <property type="match status" value="1"/>
</dbReference>
<feature type="compositionally biased region" description="Polar residues" evidence="1">
    <location>
        <begin position="23"/>
        <end position="52"/>
    </location>
</feature>
<feature type="region of interest" description="Disordered" evidence="1">
    <location>
        <begin position="133"/>
        <end position="198"/>
    </location>
</feature>
<dbReference type="PANTHER" id="PTHR12436">
    <property type="entry name" value="80 KDA MCM3-ASSOCIATED PROTEIN"/>
    <property type="match status" value="1"/>
</dbReference>
<evidence type="ECO:0000259" key="2">
    <source>
        <dbReference type="PROSITE" id="PS50250"/>
    </source>
</evidence>
<dbReference type="OrthoDB" id="199574at2759"/>
<dbReference type="Gene3D" id="1.25.40.990">
    <property type="match status" value="1"/>
</dbReference>
<dbReference type="GO" id="GO:0005634">
    <property type="term" value="C:nucleus"/>
    <property type="evidence" value="ECO:0007669"/>
    <property type="project" value="TreeGrafter"/>
</dbReference>
<protein>
    <recommendedName>
        <fullName evidence="2">PCI domain-containing protein</fullName>
    </recommendedName>
</protein>
<proteinExistence type="predicted"/>
<feature type="compositionally biased region" description="Pro residues" evidence="1">
    <location>
        <begin position="53"/>
        <end position="63"/>
    </location>
</feature>
<dbReference type="EMBL" id="ML996711">
    <property type="protein sequence ID" value="KAF2395747.1"/>
    <property type="molecule type" value="Genomic_DNA"/>
</dbReference>
<evidence type="ECO:0000313" key="4">
    <source>
        <dbReference type="Proteomes" id="UP000799640"/>
    </source>
</evidence>
<accession>A0A6G1HIS1</accession>
<feature type="domain" description="PCI" evidence="2">
    <location>
        <begin position="321"/>
        <end position="489"/>
    </location>
</feature>
<gene>
    <name evidence="3" type="ORF">EJ06DRAFT_262292</name>
</gene>
<dbReference type="InterPro" id="IPR000717">
    <property type="entry name" value="PCI_dom"/>
</dbReference>
<evidence type="ECO:0000313" key="3">
    <source>
        <dbReference type="EMBL" id="KAF2395747.1"/>
    </source>
</evidence>
<dbReference type="PROSITE" id="PS50250">
    <property type="entry name" value="PCI"/>
    <property type="match status" value="1"/>
</dbReference>
<reference evidence="3" key="1">
    <citation type="journal article" date="2020" name="Stud. Mycol.">
        <title>101 Dothideomycetes genomes: a test case for predicting lifestyles and emergence of pathogens.</title>
        <authorList>
            <person name="Haridas S."/>
            <person name="Albert R."/>
            <person name="Binder M."/>
            <person name="Bloem J."/>
            <person name="Labutti K."/>
            <person name="Salamov A."/>
            <person name="Andreopoulos B."/>
            <person name="Baker S."/>
            <person name="Barry K."/>
            <person name="Bills G."/>
            <person name="Bluhm B."/>
            <person name="Cannon C."/>
            <person name="Castanera R."/>
            <person name="Culley D."/>
            <person name="Daum C."/>
            <person name="Ezra D."/>
            <person name="Gonzalez J."/>
            <person name="Henrissat B."/>
            <person name="Kuo A."/>
            <person name="Liang C."/>
            <person name="Lipzen A."/>
            <person name="Lutzoni F."/>
            <person name="Magnuson J."/>
            <person name="Mondo S."/>
            <person name="Nolan M."/>
            <person name="Ohm R."/>
            <person name="Pangilinan J."/>
            <person name="Park H.-J."/>
            <person name="Ramirez L."/>
            <person name="Alfaro M."/>
            <person name="Sun H."/>
            <person name="Tritt A."/>
            <person name="Yoshinaga Y."/>
            <person name="Zwiers L.-H."/>
            <person name="Turgeon B."/>
            <person name="Goodwin S."/>
            <person name="Spatafora J."/>
            <person name="Crous P."/>
            <person name="Grigoriev I."/>
        </authorList>
    </citation>
    <scope>NUCLEOTIDE SEQUENCE</scope>
    <source>
        <strain evidence="3">CBS 262.69</strain>
    </source>
</reference>
<organism evidence="3 4">
    <name type="scientific">Trichodelitschia bisporula</name>
    <dbReference type="NCBI Taxonomy" id="703511"/>
    <lineage>
        <taxon>Eukaryota</taxon>
        <taxon>Fungi</taxon>
        <taxon>Dikarya</taxon>
        <taxon>Ascomycota</taxon>
        <taxon>Pezizomycotina</taxon>
        <taxon>Dothideomycetes</taxon>
        <taxon>Dothideomycetes incertae sedis</taxon>
        <taxon>Phaeotrichales</taxon>
        <taxon>Phaeotrichaceae</taxon>
        <taxon>Trichodelitschia</taxon>
    </lineage>
</organism>
<dbReference type="InterPro" id="IPR045107">
    <property type="entry name" value="SAC3/GANP/THP3"/>
</dbReference>
<name>A0A6G1HIS1_9PEZI</name>